<name>A0ABW5MG46_9SPHI</name>
<dbReference type="PANTHER" id="PTHR35089:SF1">
    <property type="entry name" value="CHAPERONE PROTEIN SKP"/>
    <property type="match status" value="1"/>
</dbReference>
<keyword evidence="3" id="KW-1133">Transmembrane helix</keyword>
<keyword evidence="3" id="KW-0472">Membrane</keyword>
<accession>A0ABW5MG46</accession>
<dbReference type="PANTHER" id="PTHR35089">
    <property type="entry name" value="CHAPERONE PROTEIN SKP"/>
    <property type="match status" value="1"/>
</dbReference>
<dbReference type="SUPFAM" id="SSF111384">
    <property type="entry name" value="OmpH-like"/>
    <property type="match status" value="1"/>
</dbReference>
<evidence type="ECO:0000256" key="2">
    <source>
        <dbReference type="ARBA" id="ARBA00022729"/>
    </source>
</evidence>
<dbReference type="InterPro" id="IPR024930">
    <property type="entry name" value="Skp_dom_sf"/>
</dbReference>
<dbReference type="InterPro" id="IPR005632">
    <property type="entry name" value="Chaperone_Skp"/>
</dbReference>
<proteinExistence type="inferred from homology"/>
<evidence type="ECO:0000313" key="5">
    <source>
        <dbReference type="Proteomes" id="UP001597461"/>
    </source>
</evidence>
<dbReference type="RefSeq" id="WP_379075223.1">
    <property type="nucleotide sequence ID" value="NZ_JBHULL010000004.1"/>
</dbReference>
<evidence type="ECO:0000313" key="4">
    <source>
        <dbReference type="EMBL" id="MFD2581628.1"/>
    </source>
</evidence>
<dbReference type="Gene3D" id="3.30.910.20">
    <property type="entry name" value="Skp domain"/>
    <property type="match status" value="1"/>
</dbReference>
<organism evidence="4 5">
    <name type="scientific">Pedobacter vanadiisoli</name>
    <dbReference type="NCBI Taxonomy" id="1761975"/>
    <lineage>
        <taxon>Bacteria</taxon>
        <taxon>Pseudomonadati</taxon>
        <taxon>Bacteroidota</taxon>
        <taxon>Sphingobacteriia</taxon>
        <taxon>Sphingobacteriales</taxon>
        <taxon>Sphingobacteriaceae</taxon>
        <taxon>Pedobacter</taxon>
    </lineage>
</organism>
<evidence type="ECO:0000256" key="1">
    <source>
        <dbReference type="ARBA" id="ARBA00009091"/>
    </source>
</evidence>
<comment type="caution">
    <text evidence="4">The sequence shown here is derived from an EMBL/GenBank/DDBJ whole genome shotgun (WGS) entry which is preliminary data.</text>
</comment>
<protein>
    <submittedName>
        <fullName evidence="4">OmpH family outer membrane protein</fullName>
    </submittedName>
</protein>
<comment type="similarity">
    <text evidence="1">Belongs to the Skp family.</text>
</comment>
<dbReference type="Pfam" id="PF03938">
    <property type="entry name" value="OmpH"/>
    <property type="match status" value="1"/>
</dbReference>
<keyword evidence="2" id="KW-0732">Signal</keyword>
<keyword evidence="5" id="KW-1185">Reference proteome</keyword>
<sequence length="178" mass="20268">MLKITQQRAISILLAITVFLSLLLIGSYFINNKKIAYVDSMKIYNGYVGIKQAKAEFEKEVEFYKSRTDTLTARAKIAILKMEKSGNNHAEYSKLSDSVQFYKRQLHDYQSAMNESLKQKESQLTQKAMLKLNSFLKEYGNSNGYDMILIANPSGTIAYAKDSFDITDDVLKAANEKF</sequence>
<dbReference type="SMART" id="SM00935">
    <property type="entry name" value="OmpH"/>
    <property type="match status" value="1"/>
</dbReference>
<evidence type="ECO:0000256" key="3">
    <source>
        <dbReference type="SAM" id="Phobius"/>
    </source>
</evidence>
<gene>
    <name evidence="4" type="ORF">ACFSR6_03940</name>
</gene>
<keyword evidence="3" id="KW-0812">Transmembrane</keyword>
<reference evidence="5" key="1">
    <citation type="journal article" date="2019" name="Int. J. Syst. Evol. Microbiol.">
        <title>The Global Catalogue of Microorganisms (GCM) 10K type strain sequencing project: providing services to taxonomists for standard genome sequencing and annotation.</title>
        <authorList>
            <consortium name="The Broad Institute Genomics Platform"/>
            <consortium name="The Broad Institute Genome Sequencing Center for Infectious Disease"/>
            <person name="Wu L."/>
            <person name="Ma J."/>
        </authorList>
    </citation>
    <scope>NUCLEOTIDE SEQUENCE [LARGE SCALE GENOMIC DNA]</scope>
    <source>
        <strain evidence="5">KCTC 42866</strain>
    </source>
</reference>
<dbReference type="Proteomes" id="UP001597461">
    <property type="component" value="Unassembled WGS sequence"/>
</dbReference>
<feature type="transmembrane region" description="Helical" evidence="3">
    <location>
        <begin position="12"/>
        <end position="30"/>
    </location>
</feature>
<dbReference type="EMBL" id="JBHULL010000004">
    <property type="protein sequence ID" value="MFD2581628.1"/>
    <property type="molecule type" value="Genomic_DNA"/>
</dbReference>